<dbReference type="EMBL" id="JNVU01000029">
    <property type="protein sequence ID" value="KEI44084.1"/>
    <property type="molecule type" value="Genomic_DNA"/>
</dbReference>
<gene>
    <name evidence="3" type="ORF">GU90_11425</name>
</gene>
<dbReference type="RefSeq" id="WP_029719915.1">
    <property type="nucleotide sequence ID" value="NZ_JNVU01000029.1"/>
</dbReference>
<proteinExistence type="predicted"/>
<dbReference type="AlphaFoldDB" id="A0A073B8N5"/>
<protein>
    <submittedName>
        <fullName evidence="3">Uncharacterized protein</fullName>
    </submittedName>
</protein>
<name>A0A073B8N5_9PSEU</name>
<evidence type="ECO:0000256" key="1">
    <source>
        <dbReference type="SAM" id="MobiDB-lite"/>
    </source>
</evidence>
<organism evidence="3 4">
    <name type="scientific">Saccharopolyspora rectivirgula</name>
    <dbReference type="NCBI Taxonomy" id="28042"/>
    <lineage>
        <taxon>Bacteria</taxon>
        <taxon>Bacillati</taxon>
        <taxon>Actinomycetota</taxon>
        <taxon>Actinomycetes</taxon>
        <taxon>Pseudonocardiales</taxon>
        <taxon>Pseudonocardiaceae</taxon>
        <taxon>Saccharopolyspora</taxon>
    </lineage>
</organism>
<keyword evidence="4" id="KW-1185">Reference proteome</keyword>
<keyword evidence="2" id="KW-0472">Membrane</keyword>
<sequence>MDLLVLMFLIGFTLATLVFWPLLQRASRRPENTSTRSAPTGKHALRPTARPQQAASELLERTKKATSEKGAQAGQDSASATSSTRIRVQLAEKTGSDRLAEKTGSDRQSENAAAESDFTALDIPELPANLFAKNFAAKFNRSRQRLNRIRTELDKL</sequence>
<evidence type="ECO:0000313" key="4">
    <source>
        <dbReference type="Proteomes" id="UP000031419"/>
    </source>
</evidence>
<feature type="transmembrane region" description="Helical" evidence="2">
    <location>
        <begin position="6"/>
        <end position="23"/>
    </location>
</feature>
<keyword evidence="2" id="KW-0812">Transmembrane</keyword>
<reference evidence="3 4" key="1">
    <citation type="submission" date="2014-06" db="EMBL/GenBank/DDBJ databases">
        <title>Saccharopolyspora rectivirgula DSM-43113 Genome sequencing.</title>
        <authorList>
            <person name="Barrera C."/>
            <person name="Millon L."/>
            <person name="Rognon B."/>
            <person name="Zaugg C."/>
            <person name="Monod M."/>
        </authorList>
    </citation>
    <scope>NUCLEOTIDE SEQUENCE [LARGE SCALE GENOMIC DNA]</scope>
    <source>
        <strain evidence="3 4">DSM 43113</strain>
    </source>
</reference>
<accession>A0A073B8N5</accession>
<feature type="region of interest" description="Disordered" evidence="1">
    <location>
        <begin position="28"/>
        <end position="115"/>
    </location>
</feature>
<evidence type="ECO:0000313" key="3">
    <source>
        <dbReference type="EMBL" id="KEI44084.1"/>
    </source>
</evidence>
<feature type="compositionally biased region" description="Polar residues" evidence="1">
    <location>
        <begin position="74"/>
        <end position="86"/>
    </location>
</feature>
<dbReference type="Proteomes" id="UP000031419">
    <property type="component" value="Unassembled WGS sequence"/>
</dbReference>
<feature type="compositionally biased region" description="Basic and acidic residues" evidence="1">
    <location>
        <begin position="58"/>
        <end position="67"/>
    </location>
</feature>
<evidence type="ECO:0000256" key="2">
    <source>
        <dbReference type="SAM" id="Phobius"/>
    </source>
</evidence>
<keyword evidence="2" id="KW-1133">Transmembrane helix</keyword>
<dbReference type="OrthoDB" id="3694505at2"/>
<feature type="compositionally biased region" description="Basic and acidic residues" evidence="1">
    <location>
        <begin position="94"/>
        <end position="109"/>
    </location>
</feature>
<dbReference type="STRING" id="28042.GU90_11425"/>
<comment type="caution">
    <text evidence="3">The sequence shown here is derived from an EMBL/GenBank/DDBJ whole genome shotgun (WGS) entry which is preliminary data.</text>
</comment>